<dbReference type="Gene3D" id="3.20.20.120">
    <property type="entry name" value="Enolase-like C-terminal domain"/>
    <property type="match status" value="1"/>
</dbReference>
<evidence type="ECO:0000256" key="3">
    <source>
        <dbReference type="ARBA" id="ARBA00022842"/>
    </source>
</evidence>
<dbReference type="InterPro" id="IPR010197">
    <property type="entry name" value="OSBS/NAAAR"/>
</dbReference>
<dbReference type="UniPathway" id="UPA01057">
    <property type="reaction ID" value="UER00165"/>
</dbReference>
<dbReference type="SUPFAM" id="SSF54826">
    <property type="entry name" value="Enolase N-terminal domain-like"/>
    <property type="match status" value="1"/>
</dbReference>
<dbReference type="InterPro" id="IPR013341">
    <property type="entry name" value="Mandelate_racemase_N_dom"/>
</dbReference>
<evidence type="ECO:0000256" key="4">
    <source>
        <dbReference type="ARBA" id="ARBA00023239"/>
    </source>
</evidence>
<dbReference type="GeneID" id="4601681"/>
<evidence type="ECO:0000256" key="1">
    <source>
        <dbReference type="ARBA" id="ARBA00001968"/>
    </source>
</evidence>
<dbReference type="UniPathway" id="UPA00079"/>
<dbReference type="Proteomes" id="UP000000641">
    <property type="component" value="Chromosome"/>
</dbReference>
<keyword evidence="8" id="KW-1185">Reference proteome</keyword>
<dbReference type="SFLD" id="SFLDS00001">
    <property type="entry name" value="Enolase"/>
    <property type="match status" value="1"/>
</dbReference>
<dbReference type="SUPFAM" id="SSF51604">
    <property type="entry name" value="Enolase C-terminal domain-like"/>
    <property type="match status" value="1"/>
</dbReference>
<dbReference type="KEGG" id="tpe:Tpen_0263"/>
<dbReference type="Gene3D" id="3.30.390.10">
    <property type="entry name" value="Enolase-like, N-terminal domain"/>
    <property type="match status" value="1"/>
</dbReference>
<dbReference type="GO" id="GO:0016854">
    <property type="term" value="F:racemase and epimerase activity"/>
    <property type="evidence" value="ECO:0007669"/>
    <property type="project" value="UniProtKB-ARBA"/>
</dbReference>
<dbReference type="GO" id="GO:0009234">
    <property type="term" value="P:menaquinone biosynthetic process"/>
    <property type="evidence" value="ECO:0007669"/>
    <property type="project" value="UniProtKB-UniPathway"/>
</dbReference>
<dbReference type="InterPro" id="IPR036849">
    <property type="entry name" value="Enolase-like_C_sf"/>
</dbReference>
<dbReference type="RefSeq" id="WP_011751938.1">
    <property type="nucleotide sequence ID" value="NC_008698.1"/>
</dbReference>
<keyword evidence="4" id="KW-0456">Lyase</keyword>
<dbReference type="Pfam" id="PF13378">
    <property type="entry name" value="MR_MLE_C"/>
    <property type="match status" value="1"/>
</dbReference>
<dbReference type="EnsemblBacteria" id="ABL77673">
    <property type="protein sequence ID" value="ABL77673"/>
    <property type="gene ID" value="Tpen_0263"/>
</dbReference>
<dbReference type="SFLD" id="SFLDG00180">
    <property type="entry name" value="muconate_cycloisomerase"/>
    <property type="match status" value="1"/>
</dbReference>
<keyword evidence="2" id="KW-0479">Metal-binding</keyword>
<dbReference type="eggNOG" id="arCOG01168">
    <property type="taxonomic scope" value="Archaea"/>
</dbReference>
<evidence type="ECO:0000259" key="6">
    <source>
        <dbReference type="SMART" id="SM00922"/>
    </source>
</evidence>
<dbReference type="InterPro" id="IPR029017">
    <property type="entry name" value="Enolase-like_N"/>
</dbReference>
<dbReference type="EMBL" id="CP000505">
    <property type="protein sequence ID" value="ABL77673.1"/>
    <property type="molecule type" value="Genomic_DNA"/>
</dbReference>
<reference evidence="8" key="1">
    <citation type="journal article" date="2008" name="J. Bacteriol.">
        <title>Genome sequence of Thermofilum pendens reveals an exceptional loss of biosynthetic pathways without genome reduction.</title>
        <authorList>
            <person name="Anderson I."/>
            <person name="Rodriguez J."/>
            <person name="Susanti D."/>
            <person name="Porat I."/>
            <person name="Reich C."/>
            <person name="Ulrich L.E."/>
            <person name="Elkins J.G."/>
            <person name="Mavromatis K."/>
            <person name="Lykidis A."/>
            <person name="Kim E."/>
            <person name="Thompson L.S."/>
            <person name="Nolan M."/>
            <person name="Land M."/>
            <person name="Copeland A."/>
            <person name="Lapidus A."/>
            <person name="Lucas S."/>
            <person name="Detter C."/>
            <person name="Zhulin I.B."/>
            <person name="Olsen G.J."/>
            <person name="Whitman W."/>
            <person name="Mukhopadhyay B."/>
            <person name="Bristow J."/>
            <person name="Kyrpides N."/>
        </authorList>
    </citation>
    <scope>NUCLEOTIDE SEQUENCE [LARGE SCALE GENOMIC DNA]</scope>
    <source>
        <strain evidence="8">DSM 2475 / Hrk 5</strain>
    </source>
</reference>
<dbReference type="SMART" id="SM00922">
    <property type="entry name" value="MR_MLE"/>
    <property type="match status" value="1"/>
</dbReference>
<organism evidence="7 8">
    <name type="scientific">Thermofilum pendens (strain DSM 2475 / Hrk 5)</name>
    <dbReference type="NCBI Taxonomy" id="368408"/>
    <lineage>
        <taxon>Archaea</taxon>
        <taxon>Thermoproteota</taxon>
        <taxon>Thermoprotei</taxon>
        <taxon>Thermofilales</taxon>
        <taxon>Thermofilaceae</taxon>
        <taxon>Thermofilum</taxon>
    </lineage>
</organism>
<dbReference type="InterPro" id="IPR029065">
    <property type="entry name" value="Enolase_C-like"/>
</dbReference>
<protein>
    <recommendedName>
        <fullName evidence="5">o-succinylbenzoate synthase</fullName>
        <ecNumber evidence="5">4.2.1.113</ecNumber>
    </recommendedName>
</protein>
<dbReference type="PANTHER" id="PTHR48073">
    <property type="entry name" value="O-SUCCINYLBENZOATE SYNTHASE-RELATED"/>
    <property type="match status" value="1"/>
</dbReference>
<accession>A1RWU3</accession>
<dbReference type="PANTHER" id="PTHR48073:SF5">
    <property type="entry name" value="O-SUCCINYLBENZOATE SYNTHASE"/>
    <property type="match status" value="1"/>
</dbReference>
<keyword evidence="3" id="KW-0460">Magnesium</keyword>
<dbReference type="EC" id="4.2.1.113" evidence="5"/>
<gene>
    <name evidence="7" type="ordered locus">Tpen_0263</name>
</gene>
<dbReference type="CDD" id="cd03317">
    <property type="entry name" value="NAAAR"/>
    <property type="match status" value="1"/>
</dbReference>
<name>A1RWU3_THEPD</name>
<evidence type="ECO:0000256" key="2">
    <source>
        <dbReference type="ARBA" id="ARBA00022723"/>
    </source>
</evidence>
<dbReference type="GO" id="GO:0043748">
    <property type="term" value="F:O-succinylbenzoate synthase activity"/>
    <property type="evidence" value="ECO:0007669"/>
    <property type="project" value="UniProtKB-EC"/>
</dbReference>
<dbReference type="InterPro" id="IPR013342">
    <property type="entry name" value="Mandelate_racemase_C"/>
</dbReference>
<dbReference type="NCBIfam" id="TIGR01928">
    <property type="entry name" value="menC_lowGC_arch"/>
    <property type="match status" value="1"/>
</dbReference>
<evidence type="ECO:0000256" key="5">
    <source>
        <dbReference type="ARBA" id="ARBA00029491"/>
    </source>
</evidence>
<evidence type="ECO:0000313" key="7">
    <source>
        <dbReference type="EMBL" id="ABL77673.1"/>
    </source>
</evidence>
<dbReference type="HOGENOM" id="CLU_030273_4_4_2"/>
<evidence type="ECO:0000313" key="8">
    <source>
        <dbReference type="Proteomes" id="UP000000641"/>
    </source>
</evidence>
<feature type="domain" description="Mandelate racemase/muconate lactonizing enzyme C-terminal" evidence="6">
    <location>
        <begin position="143"/>
        <end position="235"/>
    </location>
</feature>
<dbReference type="STRING" id="368408.Tpen_0263"/>
<comment type="cofactor">
    <cofactor evidence="1">
        <name>a divalent metal cation</name>
        <dbReference type="ChEBI" id="CHEBI:60240"/>
    </cofactor>
</comment>
<dbReference type="SFLD" id="SFLDF00009">
    <property type="entry name" value="o-succinylbenzoate_synthase"/>
    <property type="match status" value="1"/>
</dbReference>
<dbReference type="Pfam" id="PF02746">
    <property type="entry name" value="MR_MLE_N"/>
    <property type="match status" value="1"/>
</dbReference>
<dbReference type="GO" id="GO:0046872">
    <property type="term" value="F:metal ion binding"/>
    <property type="evidence" value="ECO:0007669"/>
    <property type="project" value="UniProtKB-KW"/>
</dbReference>
<sequence>MEIRKLELFYLEMKLKEEFRTSFGSVSTRPVVLVRVEEKGGEEGWGELVADRGPWYSYETYETSSLVIRKFIAPSLVGRDIEEVEDFHRLVASIRGYPMAKTAVEEALLDLEARMEGRSVSEVLGGSRQEIEAGVSIGIKASVEELLREVRRRLEEGYQRIKVKIKPGYDVEVVKRIREEFGDIRLQVDANGAYSLRDIGVFRELDRFNLLMLEQPLAYDDLYEHSVLSRKISTPVCLDESIRSLHDLVVASILGSAEVVNVKPARVGGVLKAKSILEVAAKLGWGAWVGGMLETGIGRAFLVALASLPFVNYPNDISASNRYWDEDIVEPPWEITPRGTIAVPRRRGLGVEVKRELVDRLSLERWTATY</sequence>
<dbReference type="AlphaFoldDB" id="A1RWU3"/>
<dbReference type="OrthoDB" id="372081at2157"/>
<proteinExistence type="predicted"/>